<dbReference type="GO" id="GO:0016757">
    <property type="term" value="F:glycosyltransferase activity"/>
    <property type="evidence" value="ECO:0007669"/>
    <property type="project" value="InterPro"/>
</dbReference>
<dbReference type="Gene3D" id="3.40.50.2000">
    <property type="entry name" value="Glycogen Phosphorylase B"/>
    <property type="match status" value="2"/>
</dbReference>
<proteinExistence type="predicted"/>
<dbReference type="KEGG" id="pcea:J3359_01930"/>
<evidence type="ECO:0000313" key="3">
    <source>
        <dbReference type="Proteomes" id="UP000663920"/>
    </source>
</evidence>
<gene>
    <name evidence="2" type="ORF">J3359_01930</name>
</gene>
<evidence type="ECO:0000313" key="2">
    <source>
        <dbReference type="EMBL" id="QTE23057.1"/>
    </source>
</evidence>
<evidence type="ECO:0000259" key="1">
    <source>
        <dbReference type="Pfam" id="PF00534"/>
    </source>
</evidence>
<dbReference type="RefSeq" id="WP_208079071.1">
    <property type="nucleotide sequence ID" value="NZ_CP071869.1"/>
</dbReference>
<dbReference type="PANTHER" id="PTHR12526">
    <property type="entry name" value="GLYCOSYLTRANSFERASE"/>
    <property type="match status" value="1"/>
</dbReference>
<dbReference type="InterPro" id="IPR001296">
    <property type="entry name" value="Glyco_trans_1"/>
</dbReference>
<dbReference type="Proteomes" id="UP000663920">
    <property type="component" value="Chromosome"/>
</dbReference>
<keyword evidence="3" id="KW-1185">Reference proteome</keyword>
<reference evidence="2 3" key="1">
    <citation type="submission" date="2021-03" db="EMBL/GenBank/DDBJ databases">
        <title>Complete genome of Polaribacter_sp.SM13.</title>
        <authorList>
            <person name="Jeong S.W."/>
            <person name="Bae J.W."/>
        </authorList>
    </citation>
    <scope>NUCLEOTIDE SEQUENCE [LARGE SCALE GENOMIC DNA]</scope>
    <source>
        <strain evidence="2 3">SM13</strain>
    </source>
</reference>
<feature type="domain" description="Glycosyl transferase family 1" evidence="1">
    <location>
        <begin position="209"/>
        <end position="346"/>
    </location>
</feature>
<dbReference type="EMBL" id="CP071869">
    <property type="protein sequence ID" value="QTE23057.1"/>
    <property type="molecule type" value="Genomic_DNA"/>
</dbReference>
<dbReference type="Pfam" id="PF00534">
    <property type="entry name" value="Glycos_transf_1"/>
    <property type="match status" value="1"/>
</dbReference>
<sequence>MFKNISKNKKLLVISDTGILRNEKGFRAFGPVVKELNHLLEIFDEITWIGFEKISQKNNGSYIAISNNKIKPILLKEVGGKSLKSKINILTSYPLMFNIILKEVKKHTFIHTRAPSNPALIAMFISLFYLKKKFWHKYAGSWIDNAPLFYKFQREVLKKMKSNSVITINGSFSNKKNIIPFENPCLDENDRIYGKTVLKNKSLSYSINFCFVGALTSKKGVDDIINAFKKIDSTKIGEIHFVGDSLDREKYLKESKNIKYKIVFHGFLEKNQVKNIYKKTHFILLPSKSEGFPKVIGEAMNYGAVPIVSNISCIEQYIKNNKNGFLLEKPFSLNLMNAIKESLKLENQTFLSWINFNYKLSGKFTYSYYNKRVKKDIFNIE</sequence>
<accession>A0A975H733</accession>
<protein>
    <submittedName>
        <fullName evidence="2">Glycosyltransferase family 4 protein</fullName>
    </submittedName>
</protein>
<name>A0A975H733_9FLAO</name>
<dbReference type="SUPFAM" id="SSF53756">
    <property type="entry name" value="UDP-Glycosyltransferase/glycogen phosphorylase"/>
    <property type="match status" value="1"/>
</dbReference>
<dbReference type="AlphaFoldDB" id="A0A975H733"/>
<organism evidence="2 3">
    <name type="scientific">Polaribacter cellanae</name>
    <dbReference type="NCBI Taxonomy" id="2818493"/>
    <lineage>
        <taxon>Bacteria</taxon>
        <taxon>Pseudomonadati</taxon>
        <taxon>Bacteroidota</taxon>
        <taxon>Flavobacteriia</taxon>
        <taxon>Flavobacteriales</taxon>
        <taxon>Flavobacteriaceae</taxon>
    </lineage>
</organism>